<dbReference type="STRING" id="268505.A0A2A9P7L1"/>
<keyword evidence="2" id="KW-1185">Reference proteome</keyword>
<name>A0A2A9P7L1_OPHUN</name>
<gene>
    <name evidence="1" type="ORF">XA68_15671</name>
</gene>
<evidence type="ECO:0000313" key="2">
    <source>
        <dbReference type="Proteomes" id="UP000037136"/>
    </source>
</evidence>
<proteinExistence type="predicted"/>
<sequence>MNSENQARIPGELEFPKVQCAFCGVILTEDGIEQRLMNPQEAGGFRNFFHGREEDTRWLNEVTLIGNNPKSNKPLNVEMATEASDFGNGNFMCNGTVMKAYHRREGEPFIVPFHDDCFVLLQHYLTETRDDDLEVDLEVLYDAVNSMSIDSDESRRWGALGVVYPGTERIALGFGNVFTFPPGTEHMAMSPLDIPELDDYLDVMPLLDDKAEVPEERNKGDVFFRLSTGTMNSICQYLDPFEIAQWRWASQAAASLDFDNDYWRVKSTQDLPWVFDYHLREWEEDDIDWEKVYRELTRASQATSETRMLGLVNRRRLWEKQGPVFGTAYKFALEAKNSSMRELARRLDNLDLQQSVFLRFPLPLKTATYMPTLIKEDLDDLEDANPIIVVHWTEKRNLAGIDVLKNGHMETMDHLYHEDLRGGEERINFFQQVPIPRDDWVTGLVIYCHTIKLDSPDAAADAEVYLDDDVDDNTRDEALAAKDDRPLAFYSYCRRVIGVEVQFAHRASILCGTRTKESRLVHAPTSRFVVGFRIERQTATSCVTRVGLVMAPKRVNMPGMQRVDPDNYWCDHEVRMNDRIWTPHLPPTPLRVRRGVGWVARAASTRPSEVLVLGRSTDELSRLISISVDDEFRGIRADYLGDYPRLIGRLGNARQVFDINGPGGEIIVSMFVTHDAAHGSWRLELVTNLQRHFAIDQGPQGEAIRMPEWSPTEGLHYVGGIYGCWLHGNSELAGIGMLTLDSRFL</sequence>
<protein>
    <submittedName>
        <fullName evidence="1">Uncharacterized protein</fullName>
    </submittedName>
</protein>
<dbReference type="EMBL" id="LAZP02000475">
    <property type="protein sequence ID" value="PFH56981.1"/>
    <property type="molecule type" value="Genomic_DNA"/>
</dbReference>
<evidence type="ECO:0000313" key="1">
    <source>
        <dbReference type="EMBL" id="PFH56981.1"/>
    </source>
</evidence>
<reference evidence="1 2" key="1">
    <citation type="journal article" date="2015" name="BMC Genomics">
        <title>Gene expression during zombie ant biting behavior reflects the complexity underlying fungal parasitic behavioral manipulation.</title>
        <authorList>
            <person name="de Bekker C."/>
            <person name="Ohm R.A."/>
            <person name="Loreto R.G."/>
            <person name="Sebastian A."/>
            <person name="Albert I."/>
            <person name="Merrow M."/>
            <person name="Brachmann A."/>
            <person name="Hughes D.P."/>
        </authorList>
    </citation>
    <scope>NUCLEOTIDE SEQUENCE [LARGE SCALE GENOMIC DNA]</scope>
    <source>
        <strain evidence="1 2">SC16a</strain>
    </source>
</reference>
<reference evidence="1 2" key="2">
    <citation type="journal article" date="2017" name="Sci. Rep.">
        <title>Ant-infecting Ophiocordyceps genomes reveal a high diversity of potential behavioral manipulation genes and a possible major role for enterotoxins.</title>
        <authorList>
            <person name="de Bekker C."/>
            <person name="Ohm R.A."/>
            <person name="Evans H.C."/>
            <person name="Brachmann A."/>
            <person name="Hughes D.P."/>
        </authorList>
    </citation>
    <scope>NUCLEOTIDE SEQUENCE [LARGE SCALE GENOMIC DNA]</scope>
    <source>
        <strain evidence="1 2">SC16a</strain>
    </source>
</reference>
<dbReference type="OrthoDB" id="9984533at2759"/>
<comment type="caution">
    <text evidence="1">The sequence shown here is derived from an EMBL/GenBank/DDBJ whole genome shotgun (WGS) entry which is preliminary data.</text>
</comment>
<dbReference type="SUPFAM" id="SSF81383">
    <property type="entry name" value="F-box domain"/>
    <property type="match status" value="1"/>
</dbReference>
<accession>A0A2A9P7L1</accession>
<organism evidence="1 2">
    <name type="scientific">Ophiocordyceps unilateralis</name>
    <name type="common">Zombie-ant fungus</name>
    <name type="synonym">Torrubia unilateralis</name>
    <dbReference type="NCBI Taxonomy" id="268505"/>
    <lineage>
        <taxon>Eukaryota</taxon>
        <taxon>Fungi</taxon>
        <taxon>Dikarya</taxon>
        <taxon>Ascomycota</taxon>
        <taxon>Pezizomycotina</taxon>
        <taxon>Sordariomycetes</taxon>
        <taxon>Hypocreomycetidae</taxon>
        <taxon>Hypocreales</taxon>
        <taxon>Ophiocordycipitaceae</taxon>
        <taxon>Ophiocordyceps</taxon>
    </lineage>
</organism>
<dbReference type="Proteomes" id="UP000037136">
    <property type="component" value="Unassembled WGS sequence"/>
</dbReference>
<dbReference type="InterPro" id="IPR036047">
    <property type="entry name" value="F-box-like_dom_sf"/>
</dbReference>
<dbReference type="AlphaFoldDB" id="A0A2A9P7L1"/>